<dbReference type="Pfam" id="PF02866">
    <property type="entry name" value="Ldh_1_C"/>
    <property type="match status" value="1"/>
</dbReference>
<dbReference type="AlphaFoldDB" id="A0A2K1ITY1"/>
<dbReference type="GO" id="GO:0016616">
    <property type="term" value="F:oxidoreductase activity, acting on the CH-OH group of donors, NAD or NADP as acceptor"/>
    <property type="evidence" value="ECO:0007669"/>
    <property type="project" value="InterPro"/>
</dbReference>
<proteinExistence type="predicted"/>
<dbReference type="Gramene" id="Pp3c20_3930V3.1">
    <property type="protein sequence ID" value="Pp3c20_3930V3.1"/>
    <property type="gene ID" value="Pp3c20_3930"/>
</dbReference>
<dbReference type="PANTHER" id="PTHR11540">
    <property type="entry name" value="MALATE AND LACTATE DEHYDROGENASE"/>
    <property type="match status" value="1"/>
</dbReference>
<protein>
    <recommendedName>
        <fullName evidence="3">Lactate/malate dehydrogenase C-terminal domain-containing protein</fullName>
    </recommendedName>
</protein>
<reference evidence="4 6" key="2">
    <citation type="journal article" date="2018" name="Plant J.">
        <title>The Physcomitrella patens chromosome-scale assembly reveals moss genome structure and evolution.</title>
        <authorList>
            <person name="Lang D."/>
            <person name="Ullrich K.K."/>
            <person name="Murat F."/>
            <person name="Fuchs J."/>
            <person name="Jenkins J."/>
            <person name="Haas F.B."/>
            <person name="Piednoel M."/>
            <person name="Gundlach H."/>
            <person name="Van Bel M."/>
            <person name="Meyberg R."/>
            <person name="Vives C."/>
            <person name="Morata J."/>
            <person name="Symeonidi A."/>
            <person name="Hiss M."/>
            <person name="Muchero W."/>
            <person name="Kamisugi Y."/>
            <person name="Saleh O."/>
            <person name="Blanc G."/>
            <person name="Decker E.L."/>
            <person name="van Gessel N."/>
            <person name="Grimwood J."/>
            <person name="Hayes R.D."/>
            <person name="Graham S.W."/>
            <person name="Gunter L.E."/>
            <person name="McDaniel S.F."/>
            <person name="Hoernstein S.N.W."/>
            <person name="Larsson A."/>
            <person name="Li F.W."/>
            <person name="Perroud P.F."/>
            <person name="Phillips J."/>
            <person name="Ranjan P."/>
            <person name="Rokshar D.S."/>
            <person name="Rothfels C.J."/>
            <person name="Schneider L."/>
            <person name="Shu S."/>
            <person name="Stevenson D.W."/>
            <person name="Thummler F."/>
            <person name="Tillich M."/>
            <person name="Villarreal Aguilar J.C."/>
            <person name="Widiez T."/>
            <person name="Wong G.K."/>
            <person name="Wymore A."/>
            <person name="Zhang Y."/>
            <person name="Zimmer A.D."/>
            <person name="Quatrano R.S."/>
            <person name="Mayer K.F.X."/>
            <person name="Goodstein D."/>
            <person name="Casacuberta J.M."/>
            <person name="Vandepoele K."/>
            <person name="Reski R."/>
            <person name="Cuming A.C."/>
            <person name="Tuskan G.A."/>
            <person name="Maumus F."/>
            <person name="Salse J."/>
            <person name="Schmutz J."/>
            <person name="Rensing S.A."/>
        </authorList>
    </citation>
    <scope>NUCLEOTIDE SEQUENCE [LARGE SCALE GENOMIC DNA]</scope>
    <source>
        <strain evidence="5 6">cv. Gransden 2004</strain>
    </source>
</reference>
<dbReference type="EnsemblPlants" id="Pp3c20_3930V3.1">
    <property type="protein sequence ID" value="Pp3c20_3930V3.1"/>
    <property type="gene ID" value="Pp3c20_3930"/>
</dbReference>
<dbReference type="Gene3D" id="3.90.110.10">
    <property type="entry name" value="Lactate dehydrogenase/glycoside hydrolase, family 4, C-terminal"/>
    <property type="match status" value="1"/>
</dbReference>
<name>A0A2K1ITY1_PHYPA</name>
<evidence type="ECO:0000256" key="1">
    <source>
        <dbReference type="ARBA" id="ARBA00023002"/>
    </source>
</evidence>
<accession>A0A2K1ITY1</accession>
<keyword evidence="6" id="KW-1185">Reference proteome</keyword>
<evidence type="ECO:0000259" key="3">
    <source>
        <dbReference type="Pfam" id="PF02866"/>
    </source>
</evidence>
<sequence length="90" mass="10091">MHLCDVANFDESYMHGLNGDFDVYECTYVTNLLFFATMVKLGKKGVKAIIGKDLRGLTKYEKKVVEALKAKLKDNNENGLEFANKQAAIV</sequence>
<dbReference type="STRING" id="3218.A0A2K1ITY1"/>
<dbReference type="SUPFAM" id="SSF56327">
    <property type="entry name" value="LDH C-terminal domain-like"/>
    <property type="match status" value="1"/>
</dbReference>
<reference evidence="5" key="3">
    <citation type="submission" date="2020-12" db="UniProtKB">
        <authorList>
            <consortium name="EnsemblPlants"/>
        </authorList>
    </citation>
    <scope>IDENTIFICATION</scope>
</reference>
<dbReference type="EMBL" id="ABEU02000020">
    <property type="protein sequence ID" value="PNR32736.1"/>
    <property type="molecule type" value="Genomic_DNA"/>
</dbReference>
<keyword evidence="1" id="KW-0560">Oxidoreductase</keyword>
<evidence type="ECO:0000313" key="5">
    <source>
        <dbReference type="EnsemblPlants" id="Pp3c20_3930V3.1"/>
    </source>
</evidence>
<evidence type="ECO:0000313" key="6">
    <source>
        <dbReference type="Proteomes" id="UP000006727"/>
    </source>
</evidence>
<keyword evidence="2" id="KW-0520">NAD</keyword>
<organism evidence="4">
    <name type="scientific">Physcomitrium patens</name>
    <name type="common">Spreading-leaved earth moss</name>
    <name type="synonym">Physcomitrella patens</name>
    <dbReference type="NCBI Taxonomy" id="3218"/>
    <lineage>
        <taxon>Eukaryota</taxon>
        <taxon>Viridiplantae</taxon>
        <taxon>Streptophyta</taxon>
        <taxon>Embryophyta</taxon>
        <taxon>Bryophyta</taxon>
        <taxon>Bryophytina</taxon>
        <taxon>Bryopsida</taxon>
        <taxon>Funariidae</taxon>
        <taxon>Funariales</taxon>
        <taxon>Funariaceae</taxon>
        <taxon>Physcomitrium</taxon>
    </lineage>
</organism>
<evidence type="ECO:0000313" key="4">
    <source>
        <dbReference type="EMBL" id="PNR32736.1"/>
    </source>
</evidence>
<dbReference type="InParanoid" id="A0A2K1ITY1"/>
<dbReference type="InterPro" id="IPR022383">
    <property type="entry name" value="Lactate/malate_DH_C"/>
</dbReference>
<feature type="domain" description="Lactate/malate dehydrogenase C-terminal" evidence="3">
    <location>
        <begin position="6"/>
        <end position="82"/>
    </location>
</feature>
<dbReference type="Proteomes" id="UP000006727">
    <property type="component" value="Chromosome 20"/>
</dbReference>
<dbReference type="PANTHER" id="PTHR11540:SF16">
    <property type="entry name" value="MALATE DEHYDROGENASE, MITOCHONDRIAL"/>
    <property type="match status" value="1"/>
</dbReference>
<evidence type="ECO:0000256" key="2">
    <source>
        <dbReference type="ARBA" id="ARBA00023027"/>
    </source>
</evidence>
<reference evidence="4 6" key="1">
    <citation type="journal article" date="2008" name="Science">
        <title>The Physcomitrella genome reveals evolutionary insights into the conquest of land by plants.</title>
        <authorList>
            <person name="Rensing S."/>
            <person name="Lang D."/>
            <person name="Zimmer A."/>
            <person name="Terry A."/>
            <person name="Salamov A."/>
            <person name="Shapiro H."/>
            <person name="Nishiyama T."/>
            <person name="Perroud P.-F."/>
            <person name="Lindquist E."/>
            <person name="Kamisugi Y."/>
            <person name="Tanahashi T."/>
            <person name="Sakakibara K."/>
            <person name="Fujita T."/>
            <person name="Oishi K."/>
            <person name="Shin-I T."/>
            <person name="Kuroki Y."/>
            <person name="Toyoda A."/>
            <person name="Suzuki Y."/>
            <person name="Hashimoto A."/>
            <person name="Yamaguchi K."/>
            <person name="Sugano A."/>
            <person name="Kohara Y."/>
            <person name="Fujiyama A."/>
            <person name="Anterola A."/>
            <person name="Aoki S."/>
            <person name="Ashton N."/>
            <person name="Barbazuk W.B."/>
            <person name="Barker E."/>
            <person name="Bennetzen J."/>
            <person name="Bezanilla M."/>
            <person name="Blankenship R."/>
            <person name="Cho S.H."/>
            <person name="Dutcher S."/>
            <person name="Estelle M."/>
            <person name="Fawcett J.A."/>
            <person name="Gundlach H."/>
            <person name="Hanada K."/>
            <person name="Heyl A."/>
            <person name="Hicks K.A."/>
            <person name="Hugh J."/>
            <person name="Lohr M."/>
            <person name="Mayer K."/>
            <person name="Melkozernov A."/>
            <person name="Murata T."/>
            <person name="Nelson D."/>
            <person name="Pils B."/>
            <person name="Prigge M."/>
            <person name="Reiss B."/>
            <person name="Renner T."/>
            <person name="Rombauts S."/>
            <person name="Rushton P."/>
            <person name="Sanderfoot A."/>
            <person name="Schween G."/>
            <person name="Shiu S.-H."/>
            <person name="Stueber K."/>
            <person name="Theodoulou F.L."/>
            <person name="Tu H."/>
            <person name="Van de Peer Y."/>
            <person name="Verrier P.J."/>
            <person name="Waters E."/>
            <person name="Wood A."/>
            <person name="Yang L."/>
            <person name="Cove D."/>
            <person name="Cuming A."/>
            <person name="Hasebe M."/>
            <person name="Lucas S."/>
            <person name="Mishler D.B."/>
            <person name="Reski R."/>
            <person name="Grigoriev I."/>
            <person name="Quatrano R.S."/>
            <person name="Boore J.L."/>
        </authorList>
    </citation>
    <scope>NUCLEOTIDE SEQUENCE [LARGE SCALE GENOMIC DNA]</scope>
    <source>
        <strain evidence="5 6">cv. Gransden 2004</strain>
    </source>
</reference>
<gene>
    <name evidence="4" type="ORF">PHYPA_024678</name>
</gene>
<dbReference type="InterPro" id="IPR015955">
    <property type="entry name" value="Lactate_DH/Glyco_Ohase_4_C"/>
</dbReference>